<dbReference type="EnsemblPlants" id="KRH57655">
    <property type="protein sequence ID" value="KRH57655"/>
    <property type="gene ID" value="GLYMA_05G075700"/>
</dbReference>
<sequence length="104" mass="11382">MAPPFLVAGSLQCGGAFFSVACATQHDDVVAPAPTVVAIHTGKKGKQWPLVAFVLHCRLYFICNEWLKFLNRTSPIESTKGEDPNPFCSKPPSFLFNLQISQTT</sequence>
<organism evidence="1">
    <name type="scientific">Glycine max</name>
    <name type="common">Soybean</name>
    <name type="synonym">Glycine hispida</name>
    <dbReference type="NCBI Taxonomy" id="3847"/>
    <lineage>
        <taxon>Eukaryota</taxon>
        <taxon>Viridiplantae</taxon>
        <taxon>Streptophyta</taxon>
        <taxon>Embryophyta</taxon>
        <taxon>Tracheophyta</taxon>
        <taxon>Spermatophyta</taxon>
        <taxon>Magnoliopsida</taxon>
        <taxon>eudicotyledons</taxon>
        <taxon>Gunneridae</taxon>
        <taxon>Pentapetalae</taxon>
        <taxon>rosids</taxon>
        <taxon>fabids</taxon>
        <taxon>Fabales</taxon>
        <taxon>Fabaceae</taxon>
        <taxon>Papilionoideae</taxon>
        <taxon>50 kb inversion clade</taxon>
        <taxon>NPAAA clade</taxon>
        <taxon>indigoferoid/millettioid clade</taxon>
        <taxon>Phaseoleae</taxon>
        <taxon>Glycine</taxon>
        <taxon>Glycine subgen. Soja</taxon>
    </lineage>
</organism>
<reference evidence="1 2" key="1">
    <citation type="journal article" date="2010" name="Nature">
        <title>Genome sequence of the palaeopolyploid soybean.</title>
        <authorList>
            <person name="Schmutz J."/>
            <person name="Cannon S.B."/>
            <person name="Schlueter J."/>
            <person name="Ma J."/>
            <person name="Mitros T."/>
            <person name="Nelson W."/>
            <person name="Hyten D.L."/>
            <person name="Song Q."/>
            <person name="Thelen J.J."/>
            <person name="Cheng J."/>
            <person name="Xu D."/>
            <person name="Hellsten U."/>
            <person name="May G.D."/>
            <person name="Yu Y."/>
            <person name="Sakurai T."/>
            <person name="Umezawa T."/>
            <person name="Bhattacharyya M.K."/>
            <person name="Sandhu D."/>
            <person name="Valliyodan B."/>
            <person name="Lindquist E."/>
            <person name="Peto M."/>
            <person name="Grant D."/>
            <person name="Shu S."/>
            <person name="Goodstein D."/>
            <person name="Barry K."/>
            <person name="Futrell-Griggs M."/>
            <person name="Abernathy B."/>
            <person name="Du J."/>
            <person name="Tian Z."/>
            <person name="Zhu L."/>
            <person name="Gill N."/>
            <person name="Joshi T."/>
            <person name="Libault M."/>
            <person name="Sethuraman A."/>
            <person name="Zhang X.-C."/>
            <person name="Shinozaki K."/>
            <person name="Nguyen H.T."/>
            <person name="Wing R.A."/>
            <person name="Cregan P."/>
            <person name="Specht J."/>
            <person name="Grimwood J."/>
            <person name="Rokhsar D."/>
            <person name="Stacey G."/>
            <person name="Shoemaker R.C."/>
            <person name="Jackson S.A."/>
        </authorList>
    </citation>
    <scope>NUCLEOTIDE SEQUENCE [LARGE SCALE GENOMIC DNA]</scope>
    <source>
        <strain evidence="2">cv. Williams 82</strain>
        <tissue evidence="1">Callus</tissue>
    </source>
</reference>
<evidence type="ECO:0000313" key="2">
    <source>
        <dbReference type="EnsemblPlants" id="KRH57655"/>
    </source>
</evidence>
<name>A0A0R0JSJ4_SOYBN</name>
<proteinExistence type="predicted"/>
<evidence type="ECO:0000313" key="1">
    <source>
        <dbReference type="EMBL" id="KRH57655.1"/>
    </source>
</evidence>
<accession>A0A0R0JSJ4</accession>
<protein>
    <submittedName>
        <fullName evidence="1 2">Uncharacterized protein</fullName>
    </submittedName>
</protein>
<evidence type="ECO:0000313" key="3">
    <source>
        <dbReference type="Proteomes" id="UP000008827"/>
    </source>
</evidence>
<gene>
    <name evidence="1" type="ORF">GLYMA_05G075700</name>
</gene>
<reference evidence="2" key="2">
    <citation type="submission" date="2018-02" db="UniProtKB">
        <authorList>
            <consortium name="EnsemblPlants"/>
        </authorList>
    </citation>
    <scope>IDENTIFICATION</scope>
    <source>
        <strain evidence="2">Williams 82</strain>
    </source>
</reference>
<dbReference type="Proteomes" id="UP000008827">
    <property type="component" value="Chromosome 5"/>
</dbReference>
<dbReference type="InParanoid" id="A0A0R0JSJ4"/>
<dbReference type="AlphaFoldDB" id="A0A0R0JSJ4"/>
<dbReference type="EMBL" id="CM000838">
    <property type="protein sequence ID" value="KRH57655.1"/>
    <property type="molecule type" value="Genomic_DNA"/>
</dbReference>
<reference evidence="1" key="3">
    <citation type="submission" date="2018-07" db="EMBL/GenBank/DDBJ databases">
        <title>WGS assembly of Glycine max.</title>
        <authorList>
            <person name="Schmutz J."/>
            <person name="Cannon S."/>
            <person name="Schlueter J."/>
            <person name="Ma J."/>
            <person name="Mitros T."/>
            <person name="Nelson W."/>
            <person name="Hyten D."/>
            <person name="Song Q."/>
            <person name="Thelen J."/>
            <person name="Cheng J."/>
            <person name="Xu D."/>
            <person name="Hellsten U."/>
            <person name="May G."/>
            <person name="Yu Y."/>
            <person name="Sakurai T."/>
            <person name="Umezawa T."/>
            <person name="Bhattacharyya M."/>
            <person name="Sandhu D."/>
            <person name="Valliyodan B."/>
            <person name="Lindquist E."/>
            <person name="Peto M."/>
            <person name="Grant D."/>
            <person name="Shu S."/>
            <person name="Goodstein D."/>
            <person name="Barry K."/>
            <person name="Futrell-Griggs M."/>
            <person name="Abernathy B."/>
            <person name="Du J."/>
            <person name="Tian Z."/>
            <person name="Zhu L."/>
            <person name="Gill N."/>
            <person name="Joshi T."/>
            <person name="Libault M."/>
            <person name="Sethuraman A."/>
            <person name="Zhang X."/>
            <person name="Shinozaki K."/>
            <person name="Nguyen H."/>
            <person name="Wing R."/>
            <person name="Cregan P."/>
            <person name="Specht J."/>
            <person name="Grimwood J."/>
            <person name="Rokhsar D."/>
            <person name="Stacey G."/>
            <person name="Shoemaker R."/>
            <person name="Jackson S."/>
        </authorList>
    </citation>
    <scope>NUCLEOTIDE SEQUENCE</scope>
    <source>
        <tissue evidence="1">Callus</tissue>
    </source>
</reference>
<dbReference type="Gramene" id="KRH57655">
    <property type="protein sequence ID" value="KRH57655"/>
    <property type="gene ID" value="GLYMA_05G075700"/>
</dbReference>
<keyword evidence="3" id="KW-1185">Reference proteome</keyword>